<keyword evidence="3" id="KW-1185">Reference proteome</keyword>
<evidence type="ECO:0000256" key="1">
    <source>
        <dbReference type="SAM" id="MobiDB-lite"/>
    </source>
</evidence>
<protein>
    <submittedName>
        <fullName evidence="2">Uncharacterized protein</fullName>
    </submittedName>
</protein>
<accession>A0AAE8XZ11</accession>
<sequence>MSNYGNYGNYGGSSKNDPILDVRVNTALRATLNGVMGTGPGQYGQQIGVTLGDVEVIDGVLMKNVSRSEEQSPKLRLWAWEDLFDVDNPENEIDPAEATAEDAPETYAHHHSKGTTYYELVSARKGSGEPGEDGESGAPENVGDFMWFESGASKPSATAKSLANVLTNMGGDALLDTSELDQPIYGWLDRGVSIRPDAQGARVEIAKVLRPGDEYDYHHPVIIDLDTMEAYGQYQPGEAAAAPTPAEPAAAPVPAGGAPVEVEGETTPAAAPGGDVNKHVDKFVTTMRDLQQTNEDIIRGQLESLIGSEATPLSEDDVEEFGGEDAVVEAVVS</sequence>
<proteinExistence type="predicted"/>
<evidence type="ECO:0000313" key="3">
    <source>
        <dbReference type="Proteomes" id="UP000827260"/>
    </source>
</evidence>
<feature type="region of interest" description="Disordered" evidence="1">
    <location>
        <begin position="238"/>
        <end position="260"/>
    </location>
</feature>
<gene>
    <name evidence="2" type="ORF">HRTV-27_gp69</name>
</gene>
<dbReference type="Proteomes" id="UP000827260">
    <property type="component" value="Segment"/>
</dbReference>
<dbReference type="EMBL" id="MZ334522">
    <property type="protein sequence ID" value="UBF22762.1"/>
    <property type="molecule type" value="Genomic_DNA"/>
</dbReference>
<name>A0AAE8XZ11_9CAUD</name>
<organism evidence="2 3">
    <name type="scientific">Halorubrum tailed virus 27</name>
    <dbReference type="NCBI Taxonomy" id="2878008"/>
    <lineage>
        <taxon>Viruses</taxon>
        <taxon>Duplodnaviria</taxon>
        <taxon>Heunggongvirae</taxon>
        <taxon>Uroviricota</taxon>
        <taxon>Caudoviricetes</taxon>
        <taxon>Thumleimavirales</taxon>
        <taxon>Hafunaviridae</taxon>
        <taxon>Minorvirus</taxon>
        <taxon>Minorvirus thailandense</taxon>
        <taxon>Minorvirus HRTV27</taxon>
    </lineage>
</organism>
<reference evidence="2" key="1">
    <citation type="submission" date="2021-05" db="EMBL/GenBank/DDBJ databases">
        <title>Diversity, taxonomy and evolution of archaeal viruses of the class Caudoviricetes.</title>
        <authorList>
            <person name="Liu Y."/>
            <person name="Demina T.A."/>
            <person name="Roux S."/>
            <person name="Aiewsakun P."/>
            <person name="Kazlauskas D."/>
            <person name="Simmonds P."/>
            <person name="Prangishvili D."/>
            <person name="Oksanen H.M."/>
            <person name="Krupovic M."/>
        </authorList>
    </citation>
    <scope>NUCLEOTIDE SEQUENCE</scope>
    <source>
        <strain evidence="2">HRTV-27/27</strain>
    </source>
</reference>
<evidence type="ECO:0000313" key="2">
    <source>
        <dbReference type="EMBL" id="UBF22762.1"/>
    </source>
</evidence>